<organism evidence="1 2">
    <name type="scientific">Sinorhizobium garamanticum</name>
    <dbReference type="NCBI Taxonomy" id="680247"/>
    <lineage>
        <taxon>Bacteria</taxon>
        <taxon>Pseudomonadati</taxon>
        <taxon>Pseudomonadota</taxon>
        <taxon>Alphaproteobacteria</taxon>
        <taxon>Hyphomicrobiales</taxon>
        <taxon>Rhizobiaceae</taxon>
        <taxon>Sinorhizobium/Ensifer group</taxon>
        <taxon>Sinorhizobium</taxon>
    </lineage>
</organism>
<evidence type="ECO:0000313" key="2">
    <source>
        <dbReference type="Proteomes" id="UP001229355"/>
    </source>
</evidence>
<name>A0ABY8D7B3_9HYPH</name>
<keyword evidence="2" id="KW-1185">Reference proteome</keyword>
<dbReference type="RefSeq" id="WP_280657832.1">
    <property type="nucleotide sequence ID" value="NZ_CP120373.1"/>
</dbReference>
<evidence type="ECO:0008006" key="3">
    <source>
        <dbReference type="Google" id="ProtNLM"/>
    </source>
</evidence>
<gene>
    <name evidence="1" type="ORF">PZN02_001977</name>
</gene>
<sequence>MSGFVNPLARSRIGLLGQAAAIKGWTRMALGCADDVVVSVNQLACAEPGCPPEETVIMALPAGGPALKLSIHKALADLTEADIITAAREATSLTKRSIAPSPE</sequence>
<dbReference type="Proteomes" id="UP001229355">
    <property type="component" value="Chromosome 1"/>
</dbReference>
<dbReference type="EMBL" id="CP120373">
    <property type="protein sequence ID" value="WEX85748.1"/>
    <property type="molecule type" value="Genomic_DNA"/>
</dbReference>
<proteinExistence type="predicted"/>
<evidence type="ECO:0000313" key="1">
    <source>
        <dbReference type="EMBL" id="WEX85748.1"/>
    </source>
</evidence>
<protein>
    <recommendedName>
        <fullName evidence="3">Nitrate reductase</fullName>
    </recommendedName>
</protein>
<accession>A0ABY8D7B3</accession>
<reference evidence="1 2" key="1">
    <citation type="submission" date="2023-03" db="EMBL/GenBank/DDBJ databases">
        <authorList>
            <person name="Kaur S."/>
            <person name="Espinosa-Saiz D."/>
            <person name="Velazquez E."/>
            <person name="Menendez E."/>
            <person name="diCenzo G.C."/>
        </authorList>
    </citation>
    <scope>NUCLEOTIDE SEQUENCE [LARGE SCALE GENOMIC DNA]</scope>
    <source>
        <strain evidence="1 2">LMG 24692</strain>
    </source>
</reference>